<proteinExistence type="predicted"/>
<dbReference type="RefSeq" id="WP_121095725.1">
    <property type="nucleotide sequence ID" value="NZ_UIHC01000023.1"/>
</dbReference>
<protein>
    <submittedName>
        <fullName evidence="1">Uncharacterized protein</fullName>
    </submittedName>
</protein>
<dbReference type="Proteomes" id="UP000272908">
    <property type="component" value="Unassembled WGS sequence"/>
</dbReference>
<gene>
    <name evidence="1" type="ORF">ROE7235_02341</name>
</gene>
<name>A0A3B0MB09_9RHOB</name>
<evidence type="ECO:0000313" key="1">
    <source>
        <dbReference type="EMBL" id="SUZ32580.1"/>
    </source>
</evidence>
<dbReference type="OrthoDB" id="7659063at2"/>
<organism evidence="1 2">
    <name type="scientific">Roseinatronobacter ekhonensis</name>
    <dbReference type="NCBI Taxonomy" id="254356"/>
    <lineage>
        <taxon>Bacteria</taxon>
        <taxon>Pseudomonadati</taxon>
        <taxon>Pseudomonadota</taxon>
        <taxon>Alphaproteobacteria</taxon>
        <taxon>Rhodobacterales</taxon>
        <taxon>Paracoccaceae</taxon>
        <taxon>Roseinatronobacter</taxon>
    </lineage>
</organism>
<evidence type="ECO:0000313" key="2">
    <source>
        <dbReference type="Proteomes" id="UP000272908"/>
    </source>
</evidence>
<accession>A0A3B0MB09</accession>
<dbReference type="PROSITE" id="PS51257">
    <property type="entry name" value="PROKAR_LIPOPROTEIN"/>
    <property type="match status" value="1"/>
</dbReference>
<keyword evidence="2" id="KW-1185">Reference proteome</keyword>
<sequence length="86" mass="9346">MGRKFFNSFVLPAILSGCTAVVGTEDTEPGTIPEQVAALAAPYQNVSTARLLPRDGCYWYLHQGPVEPTLLPLRTIDGRPICSARE</sequence>
<dbReference type="EMBL" id="UIHC01000023">
    <property type="protein sequence ID" value="SUZ32580.1"/>
    <property type="molecule type" value="Genomic_DNA"/>
</dbReference>
<reference evidence="2" key="1">
    <citation type="submission" date="2018-08" db="EMBL/GenBank/DDBJ databases">
        <authorList>
            <person name="Rodrigo-Torres L."/>
            <person name="Arahal R. D."/>
            <person name="Lucena T."/>
        </authorList>
    </citation>
    <scope>NUCLEOTIDE SEQUENCE [LARGE SCALE GENOMIC DNA]</scope>
    <source>
        <strain evidence="2">CECT 7235</strain>
    </source>
</reference>
<dbReference type="AlphaFoldDB" id="A0A3B0MB09"/>